<dbReference type="PANTHER" id="PTHR46401:SF2">
    <property type="entry name" value="GLYCOSYLTRANSFERASE WBBK-RELATED"/>
    <property type="match status" value="1"/>
</dbReference>
<protein>
    <recommendedName>
        <fullName evidence="2">Glycosyltransferase subfamily 4-like N-terminal domain-containing protein</fullName>
    </recommendedName>
</protein>
<dbReference type="GO" id="GO:0016757">
    <property type="term" value="F:glycosyltransferase activity"/>
    <property type="evidence" value="ECO:0007669"/>
    <property type="project" value="TreeGrafter"/>
</dbReference>
<dbReference type="AlphaFoldDB" id="A0A1F5ZG64"/>
<evidence type="ECO:0000256" key="1">
    <source>
        <dbReference type="ARBA" id="ARBA00022679"/>
    </source>
</evidence>
<gene>
    <name evidence="3" type="ORF">A2Z00_02310</name>
</gene>
<evidence type="ECO:0000313" key="3">
    <source>
        <dbReference type="EMBL" id="OGG11293.1"/>
    </source>
</evidence>
<comment type="caution">
    <text evidence="3">The sequence shown here is derived from an EMBL/GenBank/DDBJ whole genome shotgun (WGS) entry which is preliminary data.</text>
</comment>
<dbReference type="Proteomes" id="UP000177268">
    <property type="component" value="Unassembled WGS sequence"/>
</dbReference>
<accession>A0A1F5ZG64</accession>
<evidence type="ECO:0000313" key="4">
    <source>
        <dbReference type="Proteomes" id="UP000177268"/>
    </source>
</evidence>
<feature type="domain" description="Glycosyltransferase subfamily 4-like N-terminal" evidence="2">
    <location>
        <begin position="16"/>
        <end position="179"/>
    </location>
</feature>
<dbReference type="Gene3D" id="3.40.50.2000">
    <property type="entry name" value="Glycogen Phosphorylase B"/>
    <property type="match status" value="1"/>
</dbReference>
<organism evidence="3 4">
    <name type="scientific">Candidatus Gottesmanbacteria bacterium RBG_13_45_10</name>
    <dbReference type="NCBI Taxonomy" id="1798370"/>
    <lineage>
        <taxon>Bacteria</taxon>
        <taxon>Candidatus Gottesmaniibacteriota</taxon>
    </lineage>
</organism>
<keyword evidence="1" id="KW-0808">Transferase</keyword>
<dbReference type="STRING" id="1798370.A2Z00_02310"/>
<dbReference type="GO" id="GO:0009103">
    <property type="term" value="P:lipopolysaccharide biosynthetic process"/>
    <property type="evidence" value="ECO:0007669"/>
    <property type="project" value="TreeGrafter"/>
</dbReference>
<sequence>MRIGIDISQIVYEGTGVGNYVRRLVSELVNLDKTNSYVLFGASLRQQGKLLSYYRSLHCDSSRVRLCVLPIPPTLLDLLWNILHVLSIERFIGHVDVFWSSDWTQPPLHHARGITTIHDVSIFRYPKSFSNTIINVQKRRLEQAKKECDAFLCDSLVTKQDVIDFLHIEAKKLHVVYPGFS</sequence>
<dbReference type="Pfam" id="PF13439">
    <property type="entry name" value="Glyco_transf_4"/>
    <property type="match status" value="1"/>
</dbReference>
<dbReference type="SUPFAM" id="SSF53756">
    <property type="entry name" value="UDP-Glycosyltransferase/glycogen phosphorylase"/>
    <property type="match status" value="1"/>
</dbReference>
<reference evidence="3 4" key="1">
    <citation type="journal article" date="2016" name="Nat. Commun.">
        <title>Thousands of microbial genomes shed light on interconnected biogeochemical processes in an aquifer system.</title>
        <authorList>
            <person name="Anantharaman K."/>
            <person name="Brown C.T."/>
            <person name="Hug L.A."/>
            <person name="Sharon I."/>
            <person name="Castelle C.J."/>
            <person name="Probst A.J."/>
            <person name="Thomas B.C."/>
            <person name="Singh A."/>
            <person name="Wilkins M.J."/>
            <person name="Karaoz U."/>
            <person name="Brodie E.L."/>
            <person name="Williams K.H."/>
            <person name="Hubbard S.S."/>
            <person name="Banfield J.F."/>
        </authorList>
    </citation>
    <scope>NUCLEOTIDE SEQUENCE [LARGE SCALE GENOMIC DNA]</scope>
</reference>
<dbReference type="InterPro" id="IPR028098">
    <property type="entry name" value="Glyco_trans_4-like_N"/>
</dbReference>
<name>A0A1F5ZG64_9BACT</name>
<proteinExistence type="predicted"/>
<dbReference type="EMBL" id="MFIZ01000033">
    <property type="protein sequence ID" value="OGG11293.1"/>
    <property type="molecule type" value="Genomic_DNA"/>
</dbReference>
<evidence type="ECO:0000259" key="2">
    <source>
        <dbReference type="Pfam" id="PF13439"/>
    </source>
</evidence>
<dbReference type="PANTHER" id="PTHR46401">
    <property type="entry name" value="GLYCOSYLTRANSFERASE WBBK-RELATED"/>
    <property type="match status" value="1"/>
</dbReference>